<evidence type="ECO:0000256" key="2">
    <source>
        <dbReference type="ARBA" id="ARBA00022553"/>
    </source>
</evidence>
<evidence type="ECO:0000256" key="8">
    <source>
        <dbReference type="ARBA" id="ARBA00022989"/>
    </source>
</evidence>
<keyword evidence="9" id="KW-0175">Coiled coil</keyword>
<proteinExistence type="predicted"/>
<feature type="compositionally biased region" description="Low complexity" evidence="14">
    <location>
        <begin position="425"/>
        <end position="438"/>
    </location>
</feature>
<evidence type="ECO:0000256" key="5">
    <source>
        <dbReference type="ARBA" id="ARBA00022723"/>
    </source>
</evidence>
<evidence type="ECO:0000256" key="10">
    <source>
        <dbReference type="ARBA" id="ARBA00023065"/>
    </source>
</evidence>
<evidence type="ECO:0000256" key="1">
    <source>
        <dbReference type="ARBA" id="ARBA00022448"/>
    </source>
</evidence>
<keyword evidence="5" id="KW-0479">Metal-binding</keyword>
<dbReference type="InterPro" id="IPR057835">
    <property type="entry name" value="EF-hand_STIM1/2"/>
</dbReference>
<dbReference type="InterPro" id="IPR013761">
    <property type="entry name" value="SAM/pointed_sf"/>
</dbReference>
<dbReference type="GO" id="GO:0042802">
    <property type="term" value="F:identical protein binding"/>
    <property type="evidence" value="ECO:0007669"/>
    <property type="project" value="EnsemblMetazoa"/>
</dbReference>
<evidence type="ECO:0008006" key="21">
    <source>
        <dbReference type="Google" id="ProtNLM"/>
    </source>
</evidence>
<feature type="domain" description="STIM1/2 EF-hand" evidence="18">
    <location>
        <begin position="33"/>
        <end position="101"/>
    </location>
</feature>
<evidence type="ECO:0000259" key="18">
    <source>
        <dbReference type="Pfam" id="PF25578"/>
    </source>
</evidence>
<evidence type="ECO:0000256" key="4">
    <source>
        <dbReference type="ARBA" id="ARBA00022692"/>
    </source>
</evidence>
<protein>
    <recommendedName>
        <fullName evidence="21">SAM domain-containing protein</fullName>
    </recommendedName>
</protein>
<dbReference type="Proteomes" id="UP000005239">
    <property type="component" value="Unassembled WGS sequence"/>
</dbReference>
<feature type="compositionally biased region" description="Polar residues" evidence="14">
    <location>
        <begin position="441"/>
        <end position="459"/>
    </location>
</feature>
<evidence type="ECO:0000256" key="3">
    <source>
        <dbReference type="ARBA" id="ARBA00022568"/>
    </source>
</evidence>
<keyword evidence="11 15" id="KW-0472">Membrane</keyword>
<name>A0A8R1UAS9_PRIPA</name>
<dbReference type="Gene3D" id="1.10.287.3550">
    <property type="match status" value="1"/>
</dbReference>
<keyword evidence="6 16" id="KW-0732">Signal</keyword>
<feature type="signal peptide" evidence="16">
    <location>
        <begin position="1"/>
        <end position="15"/>
    </location>
</feature>
<accession>A0A8R1UAS9</accession>
<dbReference type="GO" id="GO:0005886">
    <property type="term" value="C:plasma membrane"/>
    <property type="evidence" value="ECO:0000318"/>
    <property type="project" value="GO_Central"/>
</dbReference>
<evidence type="ECO:0000256" key="12">
    <source>
        <dbReference type="ARBA" id="ARBA00023180"/>
    </source>
</evidence>
<feature type="region of interest" description="Disordered" evidence="14">
    <location>
        <begin position="401"/>
        <end position="459"/>
    </location>
</feature>
<evidence type="ECO:0000259" key="17">
    <source>
        <dbReference type="Pfam" id="PF16533"/>
    </source>
</evidence>
<dbReference type="GO" id="GO:0030425">
    <property type="term" value="C:dendrite"/>
    <property type="evidence" value="ECO:0007669"/>
    <property type="project" value="EnsemblMetazoa"/>
</dbReference>
<dbReference type="EnsemblMetazoa" id="PPA11294.1">
    <property type="protein sequence ID" value="PPA11294.1"/>
    <property type="gene ID" value="WBGene00100848"/>
</dbReference>
<feature type="transmembrane region" description="Helical" evidence="15">
    <location>
        <begin position="189"/>
        <end position="206"/>
    </location>
</feature>
<comment type="subcellular location">
    <subcellularLocation>
        <location evidence="13">Endomembrane system</location>
        <topology evidence="13">Single-pass type I membrane protein</topology>
    </subcellularLocation>
</comment>
<keyword evidence="8 15" id="KW-1133">Transmembrane helix</keyword>
<dbReference type="PANTHER" id="PTHR15136">
    <property type="entry name" value="STROMAL INTERACTION MOLECULE HOMOLOG"/>
    <property type="match status" value="1"/>
</dbReference>
<keyword evidence="4 15" id="KW-0812">Transmembrane</keyword>
<dbReference type="Pfam" id="PF25578">
    <property type="entry name" value="EF-hand_STIM1"/>
    <property type="match status" value="1"/>
</dbReference>
<dbReference type="InterPro" id="IPR032393">
    <property type="entry name" value="SOAR_STIM1/2"/>
</dbReference>
<dbReference type="FunFam" id="1.10.150.50:FF:000009">
    <property type="entry name" value="Stromal interaction molecule 1"/>
    <property type="match status" value="1"/>
</dbReference>
<sequence>MKFHLLIIFPALILGDERGKKTRNVEVTAEEEKIRDRRGFEAIAEIHKEMDDDHSGSIDRTESSGFMAEDMNMRSTERARREKAFHGEDDAITVDDLWEAWFESSERSWTTQEFVYWLVNVVNLPQYAPLAEAMQLDGKVLPRLAVLNSTFMNDKFKVKSSVHRQKLRLTALDVVLFGYRDNSSRAKDIALAALLVLLSMVIALMMRQRRRARVEMNSLANQLEELNSMKSHLEDTTEKMKEERSRRQTNDGHEVQQLKNQLDEANKKLEISHSGGTAPLILQPLLRKTCEVELNYLNKQRAECVVEMKGAIDEVDKLRKKQATLVASLKLATGASTGSDQIDAKIFGLKSRMESIQATTREAQERWMEIEALCGFPILYINENTTTSSSSSVARVKSSIVSPSSTHPSSSSSVPTFYKGGGESGSDSSSSISSMDRSSTLRHSSSLPMSPTSVNGSIASTHPSERFIVRDEYVNGTNNSPSTSSISTLPPQEKKRKRDVLKSIFSKNKVNKVN</sequence>
<evidence type="ECO:0000256" key="14">
    <source>
        <dbReference type="SAM" id="MobiDB-lite"/>
    </source>
</evidence>
<evidence type="ECO:0000256" key="6">
    <source>
        <dbReference type="ARBA" id="ARBA00022729"/>
    </source>
</evidence>
<dbReference type="GO" id="GO:0005246">
    <property type="term" value="F:calcium channel regulator activity"/>
    <property type="evidence" value="ECO:0000318"/>
    <property type="project" value="GO_Central"/>
</dbReference>
<feature type="region of interest" description="Disordered" evidence="14">
    <location>
        <begin position="474"/>
        <end position="498"/>
    </location>
</feature>
<dbReference type="GO" id="GO:0006874">
    <property type="term" value="P:intracellular calcium ion homeostasis"/>
    <property type="evidence" value="ECO:0000318"/>
    <property type="project" value="GO_Central"/>
</dbReference>
<evidence type="ECO:0000313" key="19">
    <source>
        <dbReference type="EnsemblMetazoa" id="PPA11294.1"/>
    </source>
</evidence>
<reference evidence="19" key="2">
    <citation type="submission" date="2022-06" db="UniProtKB">
        <authorList>
            <consortium name="EnsemblMetazoa"/>
        </authorList>
    </citation>
    <scope>IDENTIFICATION</scope>
    <source>
        <strain evidence="19">PS312</strain>
    </source>
</reference>
<dbReference type="FunFam" id="1.10.238.180:FF:000001">
    <property type="entry name" value="Stromal interaction molecule 1"/>
    <property type="match status" value="1"/>
</dbReference>
<dbReference type="GO" id="GO:0005509">
    <property type="term" value="F:calcium ion binding"/>
    <property type="evidence" value="ECO:0000318"/>
    <property type="project" value="GO_Central"/>
</dbReference>
<reference evidence="20" key="1">
    <citation type="journal article" date="2008" name="Nat. Genet.">
        <title>The Pristionchus pacificus genome provides a unique perspective on nematode lifestyle and parasitism.</title>
        <authorList>
            <person name="Dieterich C."/>
            <person name="Clifton S.W."/>
            <person name="Schuster L.N."/>
            <person name="Chinwalla A."/>
            <person name="Delehaunty K."/>
            <person name="Dinkelacker I."/>
            <person name="Fulton L."/>
            <person name="Fulton R."/>
            <person name="Godfrey J."/>
            <person name="Minx P."/>
            <person name="Mitreva M."/>
            <person name="Roeseler W."/>
            <person name="Tian H."/>
            <person name="Witte H."/>
            <person name="Yang S.P."/>
            <person name="Wilson R.K."/>
            <person name="Sommer R.J."/>
        </authorList>
    </citation>
    <scope>NUCLEOTIDE SEQUENCE [LARGE SCALE GENOMIC DNA]</scope>
    <source>
        <strain evidence="20">PS312</strain>
    </source>
</reference>
<keyword evidence="3" id="KW-0109">Calcium transport</keyword>
<dbReference type="PANTHER" id="PTHR15136:SF5">
    <property type="entry name" value="STROMAL INTERACTION MOLECULE HOMOLOG"/>
    <property type="match status" value="1"/>
</dbReference>
<feature type="domain" description="STIM1/2 Orai1-activating region" evidence="17">
    <location>
        <begin position="278"/>
        <end position="378"/>
    </location>
</feature>
<keyword evidence="2" id="KW-0597">Phosphoprotein</keyword>
<keyword evidence="20" id="KW-1185">Reference proteome</keyword>
<evidence type="ECO:0000256" key="13">
    <source>
        <dbReference type="ARBA" id="ARBA00046288"/>
    </source>
</evidence>
<dbReference type="GO" id="GO:1901076">
    <property type="term" value="P:positive regulation of engulfment of apoptotic cell"/>
    <property type="evidence" value="ECO:0007669"/>
    <property type="project" value="EnsemblMetazoa"/>
</dbReference>
<evidence type="ECO:0000256" key="11">
    <source>
        <dbReference type="ARBA" id="ARBA00023136"/>
    </source>
</evidence>
<feature type="chain" id="PRO_5035836468" description="SAM domain-containing protein" evidence="16">
    <location>
        <begin position="16"/>
        <end position="514"/>
    </location>
</feature>
<dbReference type="GO" id="GO:0002115">
    <property type="term" value="P:store-operated calcium entry"/>
    <property type="evidence" value="ECO:0000318"/>
    <property type="project" value="GO_Central"/>
</dbReference>
<dbReference type="SUPFAM" id="SSF47769">
    <property type="entry name" value="SAM/Pointed domain"/>
    <property type="match status" value="1"/>
</dbReference>
<keyword evidence="10" id="KW-0406">Ion transport</keyword>
<dbReference type="Gene3D" id="1.10.238.180">
    <property type="match status" value="1"/>
</dbReference>
<feature type="compositionally biased region" description="Low complexity" evidence="14">
    <location>
        <begin position="475"/>
        <end position="491"/>
    </location>
</feature>
<dbReference type="GO" id="GO:0043025">
    <property type="term" value="C:neuronal cell body"/>
    <property type="evidence" value="ECO:0007669"/>
    <property type="project" value="EnsemblMetazoa"/>
</dbReference>
<keyword evidence="1" id="KW-0813">Transport</keyword>
<feature type="compositionally biased region" description="Basic and acidic residues" evidence="14">
    <location>
        <begin position="231"/>
        <end position="256"/>
    </location>
</feature>
<evidence type="ECO:0000256" key="9">
    <source>
        <dbReference type="ARBA" id="ARBA00023054"/>
    </source>
</evidence>
<dbReference type="GO" id="GO:0030728">
    <property type="term" value="P:ovulation"/>
    <property type="evidence" value="ECO:0007669"/>
    <property type="project" value="EnsemblMetazoa"/>
</dbReference>
<dbReference type="Gene3D" id="1.10.150.50">
    <property type="entry name" value="Transcription Factor, Ets-1"/>
    <property type="match status" value="1"/>
</dbReference>
<keyword evidence="7" id="KW-0106">Calcium</keyword>
<dbReference type="AlphaFoldDB" id="A0A8R1UAS9"/>
<dbReference type="Pfam" id="PF16533">
    <property type="entry name" value="SOAR"/>
    <property type="match status" value="1"/>
</dbReference>
<feature type="region of interest" description="Disordered" evidence="14">
    <location>
        <begin position="225"/>
        <end position="256"/>
    </location>
</feature>
<organism evidence="19 20">
    <name type="scientific">Pristionchus pacificus</name>
    <name type="common">Parasitic nematode worm</name>
    <dbReference type="NCBI Taxonomy" id="54126"/>
    <lineage>
        <taxon>Eukaryota</taxon>
        <taxon>Metazoa</taxon>
        <taxon>Ecdysozoa</taxon>
        <taxon>Nematoda</taxon>
        <taxon>Chromadorea</taxon>
        <taxon>Rhabditida</taxon>
        <taxon>Rhabditina</taxon>
        <taxon>Diplogasteromorpha</taxon>
        <taxon>Diplogasteroidea</taxon>
        <taxon>Neodiplogasteridae</taxon>
        <taxon>Pristionchus</taxon>
    </lineage>
</organism>
<feature type="compositionally biased region" description="Low complexity" evidence="14">
    <location>
        <begin position="401"/>
        <end position="415"/>
    </location>
</feature>
<evidence type="ECO:0000256" key="7">
    <source>
        <dbReference type="ARBA" id="ARBA00022837"/>
    </source>
</evidence>
<keyword evidence="12" id="KW-0325">Glycoprotein</keyword>
<dbReference type="GO" id="GO:0005783">
    <property type="term" value="C:endoplasmic reticulum"/>
    <property type="evidence" value="ECO:0000318"/>
    <property type="project" value="GO_Central"/>
</dbReference>
<evidence type="ECO:0000256" key="15">
    <source>
        <dbReference type="SAM" id="Phobius"/>
    </source>
</evidence>
<evidence type="ECO:0000313" key="20">
    <source>
        <dbReference type="Proteomes" id="UP000005239"/>
    </source>
</evidence>
<dbReference type="GO" id="GO:0045987">
    <property type="term" value="P:positive regulation of smooth muscle contraction"/>
    <property type="evidence" value="ECO:0007669"/>
    <property type="project" value="EnsemblMetazoa"/>
</dbReference>
<dbReference type="InterPro" id="IPR037608">
    <property type="entry name" value="STIM1/2"/>
</dbReference>
<gene>
    <name evidence="19" type="primary">WBGene00100848</name>
</gene>
<evidence type="ECO:0000256" key="16">
    <source>
        <dbReference type="SAM" id="SignalP"/>
    </source>
</evidence>